<dbReference type="Gene3D" id="3.40.50.880">
    <property type="match status" value="1"/>
</dbReference>
<dbReference type="EMBL" id="JAZHOF010000009">
    <property type="protein sequence ID" value="MEJ8573881.1"/>
    <property type="molecule type" value="Genomic_DNA"/>
</dbReference>
<dbReference type="InterPro" id="IPR029062">
    <property type="entry name" value="Class_I_gatase-like"/>
</dbReference>
<proteinExistence type="inferred from homology"/>
<sequence>MTSGAWDMSGDRPLVAVPADLKTFEGYRWHACAAQYLEAVARVSGAMPVVIPALGGELDYSAILERADGLLLTGSRSNVHPGNYGEAPTPAYEPFDEARDATTLPLIRAALERGVPMFAICRGYQELNVALGGSIVTEIQDLPDRMDHRAPDSTIQDERFAIRQRIDIRPGGRLSEILGAGPVQVNSLHRQAIGRLADGLEVEATAEDGTIEAVSVRDATGFALGVQWHPEYWAGSDSTSRKLFEAFGAAIRGNRTAYGAAAE</sequence>
<evidence type="ECO:0000256" key="3">
    <source>
        <dbReference type="ARBA" id="ARBA00055068"/>
    </source>
</evidence>
<dbReference type="GO" id="GO:0006598">
    <property type="term" value="P:polyamine catabolic process"/>
    <property type="evidence" value="ECO:0007669"/>
    <property type="project" value="TreeGrafter"/>
</dbReference>
<dbReference type="CDD" id="cd01745">
    <property type="entry name" value="GATase1_2"/>
    <property type="match status" value="1"/>
</dbReference>
<evidence type="ECO:0000256" key="5">
    <source>
        <dbReference type="ARBA" id="ARBA00066788"/>
    </source>
</evidence>
<evidence type="ECO:0000256" key="4">
    <source>
        <dbReference type="ARBA" id="ARBA00060634"/>
    </source>
</evidence>
<dbReference type="RefSeq" id="WP_340331580.1">
    <property type="nucleotide sequence ID" value="NZ_JAZHOF010000009.1"/>
</dbReference>
<accession>A0AAW9S232</accession>
<comment type="caution">
    <text evidence="6">The sequence shown here is derived from an EMBL/GenBank/DDBJ whole genome shotgun (WGS) entry which is preliminary data.</text>
</comment>
<dbReference type="Proteomes" id="UP001378188">
    <property type="component" value="Unassembled WGS sequence"/>
</dbReference>
<evidence type="ECO:0000313" key="7">
    <source>
        <dbReference type="Proteomes" id="UP001378188"/>
    </source>
</evidence>
<dbReference type="InterPro" id="IPR044668">
    <property type="entry name" value="PuuD-like"/>
</dbReference>
<dbReference type="EC" id="3.5.1.94" evidence="5"/>
<comment type="pathway">
    <text evidence="4">Amine and polyamine degradation; putrescine degradation; 4-aminobutanoate from putrescine: step 4/4.</text>
</comment>
<gene>
    <name evidence="6" type="ORF">V3328_20510</name>
</gene>
<comment type="similarity">
    <text evidence="1">Belongs to the peptidase C26 family.</text>
</comment>
<dbReference type="GO" id="GO:0005829">
    <property type="term" value="C:cytosol"/>
    <property type="evidence" value="ECO:0007669"/>
    <property type="project" value="TreeGrafter"/>
</dbReference>
<dbReference type="PANTHER" id="PTHR43235:SF1">
    <property type="entry name" value="GLUTAMINE AMIDOTRANSFERASE PB2B2.05-RELATED"/>
    <property type="match status" value="1"/>
</dbReference>
<dbReference type="PROSITE" id="PS51273">
    <property type="entry name" value="GATASE_TYPE_1"/>
    <property type="match status" value="1"/>
</dbReference>
<organism evidence="6 7">
    <name type="scientific">Microbaculum marinum</name>
    <dbReference type="NCBI Taxonomy" id="1764581"/>
    <lineage>
        <taxon>Bacteria</taxon>
        <taxon>Pseudomonadati</taxon>
        <taxon>Pseudomonadota</taxon>
        <taxon>Alphaproteobacteria</taxon>
        <taxon>Hyphomicrobiales</taxon>
        <taxon>Tepidamorphaceae</taxon>
        <taxon>Microbaculum</taxon>
    </lineage>
</organism>
<dbReference type="GO" id="GO:0033969">
    <property type="term" value="F:gamma-glutamyl-gamma-aminobutyrate hydrolase activity"/>
    <property type="evidence" value="ECO:0007669"/>
    <property type="project" value="UniProtKB-EC"/>
</dbReference>
<evidence type="ECO:0000256" key="2">
    <source>
        <dbReference type="ARBA" id="ARBA00052718"/>
    </source>
</evidence>
<dbReference type="PANTHER" id="PTHR43235">
    <property type="entry name" value="GLUTAMINE AMIDOTRANSFERASE PB2B2.05-RELATED"/>
    <property type="match status" value="1"/>
</dbReference>
<comment type="catalytic activity">
    <reaction evidence="2">
        <text>4-(gamma-L-glutamylamino)butanoate + H2O = 4-aminobutanoate + L-glutamate</text>
        <dbReference type="Rhea" id="RHEA:19737"/>
        <dbReference type="ChEBI" id="CHEBI:15377"/>
        <dbReference type="ChEBI" id="CHEBI:29985"/>
        <dbReference type="ChEBI" id="CHEBI:58800"/>
        <dbReference type="ChEBI" id="CHEBI:59888"/>
        <dbReference type="EC" id="3.5.1.94"/>
    </reaction>
</comment>
<dbReference type="SUPFAM" id="SSF52317">
    <property type="entry name" value="Class I glutamine amidotransferase-like"/>
    <property type="match status" value="1"/>
</dbReference>
<evidence type="ECO:0000256" key="1">
    <source>
        <dbReference type="ARBA" id="ARBA00011083"/>
    </source>
</evidence>
<keyword evidence="6" id="KW-0378">Hydrolase</keyword>
<evidence type="ECO:0000313" key="6">
    <source>
        <dbReference type="EMBL" id="MEJ8573881.1"/>
    </source>
</evidence>
<dbReference type="Pfam" id="PF07722">
    <property type="entry name" value="Peptidase_C26"/>
    <property type="match status" value="1"/>
</dbReference>
<keyword evidence="7" id="KW-1185">Reference proteome</keyword>
<dbReference type="FunFam" id="3.40.50.880:FF:000030">
    <property type="entry name" value="Gamma-glutamyl-gamma-aminobutyrate hydrolase PuuD"/>
    <property type="match status" value="1"/>
</dbReference>
<dbReference type="AlphaFoldDB" id="A0AAW9S232"/>
<comment type="function">
    <text evidence="3">Involved in the breakdown of putrescine via hydrolysis of the gamma-glutamyl linkage of gamma-glutamyl-gamma-aminobutyrate.</text>
</comment>
<dbReference type="InterPro" id="IPR011697">
    <property type="entry name" value="Peptidase_C26"/>
</dbReference>
<reference evidence="6 7" key="1">
    <citation type="submission" date="2024-02" db="EMBL/GenBank/DDBJ databases">
        <title>Genome analysis and characterization of Microbaculum marinisediminis sp. nov., isolated from marine sediment.</title>
        <authorList>
            <person name="Du Z.-J."/>
            <person name="Ye Y.-Q."/>
            <person name="Zhang Z.-R."/>
            <person name="Yuan S.-M."/>
            <person name="Zhang X.-Y."/>
        </authorList>
    </citation>
    <scope>NUCLEOTIDE SEQUENCE [LARGE SCALE GENOMIC DNA]</scope>
    <source>
        <strain evidence="6 7">SDUM1044001</strain>
    </source>
</reference>
<protein>
    <recommendedName>
        <fullName evidence="5">gamma-glutamyl-gamma-aminobutyrate hydrolase</fullName>
        <ecNumber evidence="5">3.5.1.94</ecNumber>
    </recommendedName>
</protein>
<name>A0AAW9S232_9HYPH</name>